<keyword evidence="4" id="KW-1185">Reference proteome</keyword>
<dbReference type="InterPro" id="IPR036179">
    <property type="entry name" value="Ig-like_dom_sf"/>
</dbReference>
<dbReference type="PROSITE" id="PS50835">
    <property type="entry name" value="IG_LIKE"/>
    <property type="match status" value="1"/>
</dbReference>
<accession>A0A183SAB2</accession>
<evidence type="ECO:0000313" key="4">
    <source>
        <dbReference type="Proteomes" id="UP000275846"/>
    </source>
</evidence>
<reference evidence="3 4" key="2">
    <citation type="submission" date="2018-11" db="EMBL/GenBank/DDBJ databases">
        <authorList>
            <consortium name="Pathogen Informatics"/>
        </authorList>
    </citation>
    <scope>NUCLEOTIDE SEQUENCE [LARGE SCALE GENOMIC DNA]</scope>
    <source>
        <strain evidence="3 4">NST_G2</strain>
    </source>
</reference>
<evidence type="ECO:0000256" key="1">
    <source>
        <dbReference type="SAM" id="Phobius"/>
    </source>
</evidence>
<evidence type="ECO:0000313" key="3">
    <source>
        <dbReference type="EMBL" id="VDL87066.1"/>
    </source>
</evidence>
<evidence type="ECO:0000259" key="2">
    <source>
        <dbReference type="PROSITE" id="PS50835"/>
    </source>
</evidence>
<keyword evidence="1" id="KW-1133">Transmembrane helix</keyword>
<dbReference type="Pfam" id="PF07679">
    <property type="entry name" value="I-set"/>
    <property type="match status" value="1"/>
</dbReference>
<gene>
    <name evidence="3" type="ORF">SSLN_LOCUS1160</name>
</gene>
<sequence>MVAAGTAGEALTISFSGRRIRSLLRQNNEYNYIDADTDIFVAENPGYRMSDVSKSADQLCISKKNPGAEFSDDKKKFRCDLVAQSGLGKILKKEEISIHIYELPQIATMPEKVEVTEGGSVNLDCSATGRPNLQLLWKKAVSYLCVLENSSVLFICIFSSYICDYIYIYIYIHCTEHRTLNG</sequence>
<dbReference type="InterPro" id="IPR007110">
    <property type="entry name" value="Ig-like_dom"/>
</dbReference>
<dbReference type="WBParaSite" id="SSLN_0000120901-mRNA-1">
    <property type="protein sequence ID" value="SSLN_0000120901-mRNA-1"/>
    <property type="gene ID" value="SSLN_0000120901"/>
</dbReference>
<evidence type="ECO:0000313" key="5">
    <source>
        <dbReference type="WBParaSite" id="SSLN_0000120901-mRNA-1"/>
    </source>
</evidence>
<dbReference type="AlphaFoldDB" id="A0A183SAB2"/>
<dbReference type="InterPro" id="IPR013098">
    <property type="entry name" value="Ig_I-set"/>
</dbReference>
<dbReference type="OrthoDB" id="6159398at2759"/>
<keyword evidence="1" id="KW-0812">Transmembrane</keyword>
<dbReference type="Proteomes" id="UP000275846">
    <property type="component" value="Unassembled WGS sequence"/>
</dbReference>
<protein>
    <submittedName>
        <fullName evidence="5">Ig-like domain-containing protein</fullName>
    </submittedName>
</protein>
<organism evidence="5">
    <name type="scientific">Schistocephalus solidus</name>
    <name type="common">Tapeworm</name>
    <dbReference type="NCBI Taxonomy" id="70667"/>
    <lineage>
        <taxon>Eukaryota</taxon>
        <taxon>Metazoa</taxon>
        <taxon>Spiralia</taxon>
        <taxon>Lophotrochozoa</taxon>
        <taxon>Platyhelminthes</taxon>
        <taxon>Cestoda</taxon>
        <taxon>Eucestoda</taxon>
        <taxon>Diphyllobothriidea</taxon>
        <taxon>Diphyllobothriidae</taxon>
        <taxon>Schistocephalus</taxon>
    </lineage>
</organism>
<dbReference type="EMBL" id="UYSU01001724">
    <property type="protein sequence ID" value="VDL87066.1"/>
    <property type="molecule type" value="Genomic_DNA"/>
</dbReference>
<keyword evidence="1" id="KW-0472">Membrane</keyword>
<reference evidence="5" key="1">
    <citation type="submission" date="2016-06" db="UniProtKB">
        <authorList>
            <consortium name="WormBaseParasite"/>
        </authorList>
    </citation>
    <scope>IDENTIFICATION</scope>
</reference>
<dbReference type="Gene3D" id="2.60.40.10">
    <property type="entry name" value="Immunoglobulins"/>
    <property type="match status" value="1"/>
</dbReference>
<dbReference type="SUPFAM" id="SSF48726">
    <property type="entry name" value="Immunoglobulin"/>
    <property type="match status" value="1"/>
</dbReference>
<proteinExistence type="predicted"/>
<feature type="transmembrane region" description="Helical" evidence="1">
    <location>
        <begin position="152"/>
        <end position="172"/>
    </location>
</feature>
<feature type="domain" description="Ig-like" evidence="2">
    <location>
        <begin position="104"/>
        <end position="163"/>
    </location>
</feature>
<dbReference type="InterPro" id="IPR013783">
    <property type="entry name" value="Ig-like_fold"/>
</dbReference>
<name>A0A183SAB2_SCHSO</name>